<keyword evidence="6 7" id="KW-0472">Membrane</keyword>
<dbReference type="InterPro" id="IPR027417">
    <property type="entry name" value="P-loop_NTPase"/>
</dbReference>
<feature type="transmembrane region" description="Helical" evidence="7">
    <location>
        <begin position="393"/>
        <end position="413"/>
    </location>
</feature>
<dbReference type="InterPro" id="IPR036640">
    <property type="entry name" value="ABC1_TM_sf"/>
</dbReference>
<dbReference type="InterPro" id="IPR005898">
    <property type="entry name" value="Cyc_pep_transpt_SyrD/YojI"/>
</dbReference>
<evidence type="ECO:0000256" key="4">
    <source>
        <dbReference type="ARBA" id="ARBA00022840"/>
    </source>
</evidence>
<keyword evidence="2 7" id="KW-0812">Transmembrane</keyword>
<dbReference type="InterPro" id="IPR011527">
    <property type="entry name" value="ABC1_TM_dom"/>
</dbReference>
<dbReference type="SUPFAM" id="SSF52540">
    <property type="entry name" value="P-loop containing nucleoside triphosphate hydrolases"/>
    <property type="match status" value="1"/>
</dbReference>
<keyword evidence="4" id="KW-0067">ATP-binding</keyword>
<keyword evidence="3" id="KW-0547">Nucleotide-binding</keyword>
<evidence type="ECO:0000256" key="5">
    <source>
        <dbReference type="ARBA" id="ARBA00022989"/>
    </source>
</evidence>
<dbReference type="PROSITE" id="PS50929">
    <property type="entry name" value="ABC_TM1F"/>
    <property type="match status" value="1"/>
</dbReference>
<evidence type="ECO:0000259" key="10">
    <source>
        <dbReference type="PROSITE" id="PS50929"/>
    </source>
</evidence>
<dbReference type="InterPro" id="IPR012338">
    <property type="entry name" value="Beta-lactam/transpept-like"/>
</dbReference>
<dbReference type="PANTHER" id="PTHR46825:SF11">
    <property type="entry name" value="PENICILLIN-BINDING PROTEIN 4"/>
    <property type="match status" value="1"/>
</dbReference>
<dbReference type="InterPro" id="IPR050491">
    <property type="entry name" value="AmpC-like"/>
</dbReference>
<feature type="signal peptide" evidence="8">
    <location>
        <begin position="1"/>
        <end position="29"/>
    </location>
</feature>
<dbReference type="SMART" id="SM00382">
    <property type="entry name" value="AAA"/>
    <property type="match status" value="1"/>
</dbReference>
<keyword evidence="12" id="KW-1185">Reference proteome</keyword>
<dbReference type="NCBIfam" id="TIGR01194">
    <property type="entry name" value="cyc_pep_trnsptr"/>
    <property type="match status" value="1"/>
</dbReference>
<organism evidence="11 12">
    <name type="scientific">Fictibacillus fluitans</name>
    <dbReference type="NCBI Taxonomy" id="3058422"/>
    <lineage>
        <taxon>Bacteria</taxon>
        <taxon>Bacillati</taxon>
        <taxon>Bacillota</taxon>
        <taxon>Bacilli</taxon>
        <taxon>Bacillales</taxon>
        <taxon>Fictibacillaceae</taxon>
        <taxon>Fictibacillus</taxon>
    </lineage>
</organism>
<feature type="transmembrane region" description="Helical" evidence="7">
    <location>
        <begin position="614"/>
        <end position="634"/>
    </location>
</feature>
<dbReference type="Gene3D" id="3.40.710.10">
    <property type="entry name" value="DD-peptidase/beta-lactamase superfamily"/>
    <property type="match status" value="1"/>
</dbReference>
<evidence type="ECO:0000256" key="1">
    <source>
        <dbReference type="ARBA" id="ARBA00004651"/>
    </source>
</evidence>
<gene>
    <name evidence="11" type="ORF">QYB97_06365</name>
</gene>
<feature type="transmembrane region" description="Helical" evidence="7">
    <location>
        <begin position="434"/>
        <end position="454"/>
    </location>
</feature>
<proteinExistence type="predicted"/>
<sequence length="1038" mass="117129">MRFPCKKMLISWIAIVLLVLFIPAPSIKAADGHEDIPSKKLEQIRKWTKEQMKKAEIPGMSITIVQGRDTIFQQGFGYADVSSKKEITDSALFEIGSNSKAFTGLAVLKLEKEGKLKLNAPVSRYLPWLKLTYKGKPAEVTIEQLLHHTSGIPFESIGHLPKGDGNKALEKTVRTLVDQPLNREPGKSFEYATINYDVLGLIIEKVSEEGFSTYMEDHLFHPMGLNSTFVLNGPFSDKEKVKGYKFFLTNPHSYQPPYYSGNAPAGYVVSSAQDMALWLKLQLGTIRSKSITPSLLKTSHSPNRSVNPDSNGSSYAAGWDVYQKGKGEISHAGNNPTFSSFIAMRPKENIGVVVLANLNSDYTQIIGQGILNQLIGDTPGYLAADTYKKVDAVASWLIVVLSVLCIIISLYISGTIRSILKRERIAVFRGIRPYLSLTLHLALLCVFGIALYKVPDILFYHLTWSFVRVWLPSTVMIAIWLMASAGLLYACYSILLTFFPRQKDKSLLGPIFLGVVSGFGNAFVIFIINEAIVRKDNLTNGLLFYFAMAIVMYVAGQRYLRARLVNMTNEIIYQRRMELIDKLLNTSFTRMESFERGRVEATLNNDTEVISRSIGIVISGATNLITLVFCFLYLGIMNLYALILSILIIALLAGLYMYVGNRANKLMEETRDLQNVFFGFISDLTEGFKELALHQNKRKDFRQSIHESCRSYKEKRNVFQLRYSDIFVLGELLFVLVIGCVVFIFPELFKQMNQTMLSNYVFVFLYMTGPVNQLLDSVPHLAQIKVSWERIRKMITEVDMDKSGQGSQEHSGCESQSVCLQLNNVVYRYRSELDIQQSEFEVGPIHYEFLSGTVVFITGGNGSGKSTLAKLLTGLYQPHSGTILLNGKKVSGRELGNYYSAIFGDYHLFDRLYGIDWEAKKEEIGQYLQLLKLHDKVTIQKGVFSTTKLSTGQKKRLALLISYLEDRPICLFDEWAADQDPEYRRFFYQVLLPEMKASGKCVIAITHDDHYFHLADHVIKMDAGKMTILQVKSLSSSF</sequence>
<evidence type="ECO:0000256" key="2">
    <source>
        <dbReference type="ARBA" id="ARBA00022692"/>
    </source>
</evidence>
<comment type="subcellular location">
    <subcellularLocation>
        <location evidence="1">Cell membrane</location>
        <topology evidence="1">Multi-pass membrane protein</topology>
    </subcellularLocation>
</comment>
<dbReference type="InterPro" id="IPR003439">
    <property type="entry name" value="ABC_transporter-like_ATP-bd"/>
</dbReference>
<evidence type="ECO:0000256" key="7">
    <source>
        <dbReference type="SAM" id="Phobius"/>
    </source>
</evidence>
<evidence type="ECO:0000256" key="8">
    <source>
        <dbReference type="SAM" id="SignalP"/>
    </source>
</evidence>
<dbReference type="Pfam" id="PF00005">
    <property type="entry name" value="ABC_tran"/>
    <property type="match status" value="1"/>
</dbReference>
<evidence type="ECO:0000256" key="3">
    <source>
        <dbReference type="ARBA" id="ARBA00022741"/>
    </source>
</evidence>
<evidence type="ECO:0000313" key="12">
    <source>
        <dbReference type="Proteomes" id="UP001172721"/>
    </source>
</evidence>
<evidence type="ECO:0000259" key="9">
    <source>
        <dbReference type="PROSITE" id="PS50893"/>
    </source>
</evidence>
<evidence type="ECO:0000256" key="6">
    <source>
        <dbReference type="ARBA" id="ARBA00023136"/>
    </source>
</evidence>
<feature type="domain" description="ABC transmembrane type-1" evidence="10">
    <location>
        <begin position="511"/>
        <end position="783"/>
    </location>
</feature>
<reference evidence="11" key="1">
    <citation type="submission" date="2023-07" db="EMBL/GenBank/DDBJ databases">
        <title>Fictibacillus sp. isolated from freshwater pond.</title>
        <authorList>
            <person name="Kirdat K."/>
            <person name="Bhat A."/>
            <person name="Mourya A."/>
            <person name="Yadav A."/>
        </authorList>
    </citation>
    <scope>NUCLEOTIDE SEQUENCE</scope>
    <source>
        <strain evidence="11">NE201</strain>
    </source>
</reference>
<dbReference type="SUPFAM" id="SSF56601">
    <property type="entry name" value="beta-lactamase/transpeptidase-like"/>
    <property type="match status" value="1"/>
</dbReference>
<keyword evidence="5 7" id="KW-1133">Transmembrane helix</keyword>
<dbReference type="InterPro" id="IPR001466">
    <property type="entry name" value="Beta-lactam-related"/>
</dbReference>
<feature type="chain" id="PRO_5045094432" evidence="8">
    <location>
        <begin position="30"/>
        <end position="1038"/>
    </location>
</feature>
<feature type="transmembrane region" description="Helical" evidence="7">
    <location>
        <begin position="538"/>
        <end position="556"/>
    </location>
</feature>
<dbReference type="Proteomes" id="UP001172721">
    <property type="component" value="Unassembled WGS sequence"/>
</dbReference>
<feature type="transmembrane region" description="Helical" evidence="7">
    <location>
        <begin position="726"/>
        <end position="745"/>
    </location>
</feature>
<feature type="transmembrane region" description="Helical" evidence="7">
    <location>
        <begin position="474"/>
        <end position="499"/>
    </location>
</feature>
<name>A0ABT8HTN7_9BACL</name>
<feature type="transmembrane region" description="Helical" evidence="7">
    <location>
        <begin position="511"/>
        <end position="532"/>
    </location>
</feature>
<accession>A0ABT8HTN7</accession>
<dbReference type="PROSITE" id="PS50893">
    <property type="entry name" value="ABC_TRANSPORTER_2"/>
    <property type="match status" value="1"/>
</dbReference>
<feature type="domain" description="ABC transporter" evidence="9">
    <location>
        <begin position="820"/>
        <end position="1038"/>
    </location>
</feature>
<feature type="transmembrane region" description="Helical" evidence="7">
    <location>
        <begin position="640"/>
        <end position="659"/>
    </location>
</feature>
<dbReference type="EMBL" id="JAUHTR010000002">
    <property type="protein sequence ID" value="MDN4524089.1"/>
    <property type="molecule type" value="Genomic_DNA"/>
</dbReference>
<dbReference type="Pfam" id="PF00144">
    <property type="entry name" value="Beta-lactamase"/>
    <property type="match status" value="1"/>
</dbReference>
<dbReference type="InterPro" id="IPR003593">
    <property type="entry name" value="AAA+_ATPase"/>
</dbReference>
<dbReference type="Gene3D" id="1.20.1560.10">
    <property type="entry name" value="ABC transporter type 1, transmembrane domain"/>
    <property type="match status" value="1"/>
</dbReference>
<protein>
    <submittedName>
        <fullName evidence="11">Cyclic peptide export ABC transporter</fullName>
    </submittedName>
</protein>
<evidence type="ECO:0000313" key="11">
    <source>
        <dbReference type="EMBL" id="MDN4524089.1"/>
    </source>
</evidence>
<dbReference type="PANTHER" id="PTHR46825">
    <property type="entry name" value="D-ALANYL-D-ALANINE-CARBOXYPEPTIDASE/ENDOPEPTIDASE AMPH"/>
    <property type="match status" value="1"/>
</dbReference>
<dbReference type="Gene3D" id="3.40.50.300">
    <property type="entry name" value="P-loop containing nucleotide triphosphate hydrolases"/>
    <property type="match status" value="1"/>
</dbReference>
<comment type="caution">
    <text evidence="11">The sequence shown here is derived from an EMBL/GenBank/DDBJ whole genome shotgun (WGS) entry which is preliminary data.</text>
</comment>
<keyword evidence="8" id="KW-0732">Signal</keyword>
<dbReference type="SUPFAM" id="SSF90123">
    <property type="entry name" value="ABC transporter transmembrane region"/>
    <property type="match status" value="1"/>
</dbReference>